<keyword evidence="2" id="KW-1185">Reference proteome</keyword>
<protein>
    <submittedName>
        <fullName evidence="1">Uncharacterized protein</fullName>
    </submittedName>
</protein>
<accession>A0AAV9ZAK8</accession>
<organism evidence="1 2">
    <name type="scientific">Favolaschia claudopus</name>
    <dbReference type="NCBI Taxonomy" id="2862362"/>
    <lineage>
        <taxon>Eukaryota</taxon>
        <taxon>Fungi</taxon>
        <taxon>Dikarya</taxon>
        <taxon>Basidiomycota</taxon>
        <taxon>Agaricomycotina</taxon>
        <taxon>Agaricomycetes</taxon>
        <taxon>Agaricomycetidae</taxon>
        <taxon>Agaricales</taxon>
        <taxon>Marasmiineae</taxon>
        <taxon>Mycenaceae</taxon>
        <taxon>Favolaschia</taxon>
    </lineage>
</organism>
<comment type="caution">
    <text evidence="1">The sequence shown here is derived from an EMBL/GenBank/DDBJ whole genome shotgun (WGS) entry which is preliminary data.</text>
</comment>
<dbReference type="Proteomes" id="UP001362999">
    <property type="component" value="Unassembled WGS sequence"/>
</dbReference>
<name>A0AAV9ZAK8_9AGAR</name>
<evidence type="ECO:0000313" key="2">
    <source>
        <dbReference type="Proteomes" id="UP001362999"/>
    </source>
</evidence>
<feature type="non-terminal residue" evidence="1">
    <location>
        <position position="126"/>
    </location>
</feature>
<proteinExistence type="predicted"/>
<sequence length="126" mass="14039">MSPSRIAELANGDLAMRARRVREPLEDRIIEAQELDKHAEEMEALGLREPAISLEESLASDPPLTTTIEGDASFLDDIRAGYALDPLFKEIIAQPDSFKLFTLDDGLLYCNNTLGNRVLCIPRCIH</sequence>
<evidence type="ECO:0000313" key="1">
    <source>
        <dbReference type="EMBL" id="KAK6977221.1"/>
    </source>
</evidence>
<dbReference type="AlphaFoldDB" id="A0AAV9ZAK8"/>
<reference evidence="1 2" key="1">
    <citation type="journal article" date="2024" name="J Genomics">
        <title>Draft genome sequencing and assembly of Favolaschia claudopus CIRM-BRFM 2984 isolated from oak limbs.</title>
        <authorList>
            <person name="Navarro D."/>
            <person name="Drula E."/>
            <person name="Chaduli D."/>
            <person name="Cazenave R."/>
            <person name="Ahrendt S."/>
            <person name="Wang J."/>
            <person name="Lipzen A."/>
            <person name="Daum C."/>
            <person name="Barry K."/>
            <person name="Grigoriev I.V."/>
            <person name="Favel A."/>
            <person name="Rosso M.N."/>
            <person name="Martin F."/>
        </authorList>
    </citation>
    <scope>NUCLEOTIDE SEQUENCE [LARGE SCALE GENOMIC DNA]</scope>
    <source>
        <strain evidence="1 2">CIRM-BRFM 2984</strain>
    </source>
</reference>
<gene>
    <name evidence="1" type="ORF">R3P38DRAFT_2480034</name>
</gene>
<dbReference type="EMBL" id="JAWWNJ010000171">
    <property type="protein sequence ID" value="KAK6977221.1"/>
    <property type="molecule type" value="Genomic_DNA"/>
</dbReference>